<evidence type="ECO:0000313" key="2">
    <source>
        <dbReference type="EMBL" id="GMN35097.1"/>
    </source>
</evidence>
<sequence length="91" mass="9642">MPPTPPSASRPPEVVAFGPRQSPVSYPSLRCRNLATPASHDSPRPLHVLVAVDISPPSMSIIDHVVTLRVHGRWTLLAGGIGVLPPTAVEI</sequence>
<dbReference type="EMBL" id="BTGU01000005">
    <property type="protein sequence ID" value="GMN35097.1"/>
    <property type="molecule type" value="Genomic_DNA"/>
</dbReference>
<comment type="caution">
    <text evidence="2">The sequence shown here is derived from an EMBL/GenBank/DDBJ whole genome shotgun (WGS) entry which is preliminary data.</text>
</comment>
<dbReference type="Proteomes" id="UP001187192">
    <property type="component" value="Unassembled WGS sequence"/>
</dbReference>
<name>A0AA88CYX0_FICCA</name>
<evidence type="ECO:0000313" key="3">
    <source>
        <dbReference type="Proteomes" id="UP001187192"/>
    </source>
</evidence>
<reference evidence="2" key="1">
    <citation type="submission" date="2023-07" db="EMBL/GenBank/DDBJ databases">
        <title>draft genome sequence of fig (Ficus carica).</title>
        <authorList>
            <person name="Takahashi T."/>
            <person name="Nishimura K."/>
        </authorList>
    </citation>
    <scope>NUCLEOTIDE SEQUENCE</scope>
</reference>
<dbReference type="AlphaFoldDB" id="A0AA88CYX0"/>
<protein>
    <submittedName>
        <fullName evidence="2">Uncharacterized protein</fullName>
    </submittedName>
</protein>
<organism evidence="2 3">
    <name type="scientific">Ficus carica</name>
    <name type="common">Common fig</name>
    <dbReference type="NCBI Taxonomy" id="3494"/>
    <lineage>
        <taxon>Eukaryota</taxon>
        <taxon>Viridiplantae</taxon>
        <taxon>Streptophyta</taxon>
        <taxon>Embryophyta</taxon>
        <taxon>Tracheophyta</taxon>
        <taxon>Spermatophyta</taxon>
        <taxon>Magnoliopsida</taxon>
        <taxon>eudicotyledons</taxon>
        <taxon>Gunneridae</taxon>
        <taxon>Pentapetalae</taxon>
        <taxon>rosids</taxon>
        <taxon>fabids</taxon>
        <taxon>Rosales</taxon>
        <taxon>Moraceae</taxon>
        <taxon>Ficeae</taxon>
        <taxon>Ficus</taxon>
    </lineage>
</organism>
<gene>
    <name evidence="2" type="ORF">TIFTF001_005079</name>
</gene>
<feature type="region of interest" description="Disordered" evidence="1">
    <location>
        <begin position="1"/>
        <end position="21"/>
    </location>
</feature>
<accession>A0AA88CYX0</accession>
<keyword evidence="3" id="KW-1185">Reference proteome</keyword>
<evidence type="ECO:0000256" key="1">
    <source>
        <dbReference type="SAM" id="MobiDB-lite"/>
    </source>
</evidence>
<proteinExistence type="predicted"/>